<dbReference type="InterPro" id="IPR029070">
    <property type="entry name" value="Chitinase_insertion_sf"/>
</dbReference>
<dbReference type="FunFam" id="3.10.50.10:FF:000001">
    <property type="entry name" value="Chitinase 3-like 1"/>
    <property type="match status" value="1"/>
</dbReference>
<gene>
    <name evidence="5" type="ORF">BV898_15195</name>
</gene>
<dbReference type="Pfam" id="PF00704">
    <property type="entry name" value="Glyco_hydro_18"/>
    <property type="match status" value="1"/>
</dbReference>
<dbReference type="OrthoDB" id="73875at2759"/>
<feature type="chain" id="PRO_5040950588" evidence="3">
    <location>
        <begin position="21"/>
        <end position="426"/>
    </location>
</feature>
<dbReference type="GO" id="GO:0008061">
    <property type="term" value="F:chitin binding"/>
    <property type="evidence" value="ECO:0007669"/>
    <property type="project" value="InterPro"/>
</dbReference>
<evidence type="ECO:0000256" key="3">
    <source>
        <dbReference type="SAM" id="SignalP"/>
    </source>
</evidence>
<dbReference type="InterPro" id="IPR011583">
    <property type="entry name" value="Chitinase_II/V-like_cat"/>
</dbReference>
<dbReference type="PANTHER" id="PTHR11177:SF317">
    <property type="entry name" value="CHITINASE 12-RELATED"/>
    <property type="match status" value="1"/>
</dbReference>
<feature type="region of interest" description="Disordered" evidence="2">
    <location>
        <begin position="26"/>
        <end position="48"/>
    </location>
</feature>
<dbReference type="InterPro" id="IPR050314">
    <property type="entry name" value="Glycosyl_Hydrlase_18"/>
</dbReference>
<evidence type="ECO:0000256" key="1">
    <source>
        <dbReference type="ARBA" id="ARBA00023157"/>
    </source>
</evidence>
<dbReference type="Gene3D" id="3.10.50.10">
    <property type="match status" value="1"/>
</dbReference>
<keyword evidence="1" id="KW-1015">Disulfide bond</keyword>
<keyword evidence="6" id="KW-1185">Reference proteome</keyword>
<dbReference type="SUPFAM" id="SSF51445">
    <property type="entry name" value="(Trans)glycosidases"/>
    <property type="match status" value="1"/>
</dbReference>
<dbReference type="EMBL" id="MTYJ01000199">
    <property type="protein sequence ID" value="OWA50685.1"/>
    <property type="molecule type" value="Genomic_DNA"/>
</dbReference>
<feature type="domain" description="GH18" evidence="4">
    <location>
        <begin position="56"/>
        <end position="420"/>
    </location>
</feature>
<dbReference type="InterPro" id="IPR001223">
    <property type="entry name" value="Glyco_hydro18_cat"/>
</dbReference>
<dbReference type="Gene3D" id="3.20.20.80">
    <property type="entry name" value="Glycosidases"/>
    <property type="match status" value="1"/>
</dbReference>
<dbReference type="PROSITE" id="PS51910">
    <property type="entry name" value="GH18_2"/>
    <property type="match status" value="1"/>
</dbReference>
<proteinExistence type="predicted"/>
<protein>
    <submittedName>
        <fullName evidence="5">Acidic mammalian chitinase</fullName>
    </submittedName>
</protein>
<dbReference type="SUPFAM" id="SSF54556">
    <property type="entry name" value="Chitinase insertion domain"/>
    <property type="match status" value="1"/>
</dbReference>
<evidence type="ECO:0000259" key="4">
    <source>
        <dbReference type="PROSITE" id="PS51910"/>
    </source>
</evidence>
<dbReference type="InterPro" id="IPR017853">
    <property type="entry name" value="GH"/>
</dbReference>
<evidence type="ECO:0000313" key="5">
    <source>
        <dbReference type="EMBL" id="OWA50685.1"/>
    </source>
</evidence>
<dbReference type="Proteomes" id="UP000192578">
    <property type="component" value="Unassembled WGS sequence"/>
</dbReference>
<accession>A0A9X6NA50</accession>
<dbReference type="GO" id="GO:0006032">
    <property type="term" value="P:chitin catabolic process"/>
    <property type="evidence" value="ECO:0007669"/>
    <property type="project" value="TreeGrafter"/>
</dbReference>
<dbReference type="SMART" id="SM00636">
    <property type="entry name" value="Glyco_18"/>
    <property type="match status" value="1"/>
</dbReference>
<dbReference type="GO" id="GO:0005975">
    <property type="term" value="P:carbohydrate metabolic process"/>
    <property type="evidence" value="ECO:0007669"/>
    <property type="project" value="InterPro"/>
</dbReference>
<evidence type="ECO:0000256" key="2">
    <source>
        <dbReference type="SAM" id="MobiDB-lite"/>
    </source>
</evidence>
<evidence type="ECO:0000313" key="6">
    <source>
        <dbReference type="Proteomes" id="UP000192578"/>
    </source>
</evidence>
<sequence length="426" mass="47282">MSVALAALLVACVHFVQVQAVPSKQPQNSRGQLAQRLQRAKPPQSVPKNEPIFELPHRGCFYPDDAAFYNGTQRFMAKDLDPSLCTYIVVPCGKITEDGRLRLLNNRRDKDLFRDLNQYKKDFPNLKILLSVGGKERTNQLSEMGDRAKGLETLALSAVKMLRYWKVDGLDIYWDWEVSAFRSDEVLIPTLLQILRQVFDQESVKGNKVRLILSTTLQEASQTASINGPVTGAAADIVNAVSYDQGNTAFATLSIAHHSPLFGGPMGTPSKVNMANVLEEWNRAGIPKSKLVAGIPMYGRGWLLENADEHYLGNPSSEDDLESAYTKSPGQWPFYEICQRIESDNATVEDDKRIAASYAYTDAWWVGYNNQVTIRGKVKWVKENGFGGVYASDVSQDDFMGACGVKNPLMNSIKEESSGTVQKGQA</sequence>
<keyword evidence="3" id="KW-0732">Signal</keyword>
<name>A0A9X6NA50_HYPEX</name>
<feature type="signal peptide" evidence="3">
    <location>
        <begin position="1"/>
        <end position="20"/>
    </location>
</feature>
<dbReference type="AlphaFoldDB" id="A0A9X6NA50"/>
<dbReference type="GO" id="GO:0005576">
    <property type="term" value="C:extracellular region"/>
    <property type="evidence" value="ECO:0007669"/>
    <property type="project" value="TreeGrafter"/>
</dbReference>
<dbReference type="GO" id="GO:0004568">
    <property type="term" value="F:chitinase activity"/>
    <property type="evidence" value="ECO:0007669"/>
    <property type="project" value="TreeGrafter"/>
</dbReference>
<comment type="caution">
    <text evidence="5">The sequence shown here is derived from an EMBL/GenBank/DDBJ whole genome shotgun (WGS) entry which is preliminary data.</text>
</comment>
<organism evidence="5 6">
    <name type="scientific">Hypsibius exemplaris</name>
    <name type="common">Freshwater tardigrade</name>
    <dbReference type="NCBI Taxonomy" id="2072580"/>
    <lineage>
        <taxon>Eukaryota</taxon>
        <taxon>Metazoa</taxon>
        <taxon>Ecdysozoa</taxon>
        <taxon>Tardigrada</taxon>
        <taxon>Eutardigrada</taxon>
        <taxon>Parachela</taxon>
        <taxon>Hypsibioidea</taxon>
        <taxon>Hypsibiidae</taxon>
        <taxon>Hypsibius</taxon>
    </lineage>
</organism>
<reference evidence="6" key="1">
    <citation type="submission" date="2017-01" db="EMBL/GenBank/DDBJ databases">
        <title>Comparative genomics of anhydrobiosis in the tardigrade Hypsibius dujardini.</title>
        <authorList>
            <person name="Yoshida Y."/>
            <person name="Koutsovoulos G."/>
            <person name="Laetsch D."/>
            <person name="Stevens L."/>
            <person name="Kumar S."/>
            <person name="Horikawa D."/>
            <person name="Ishino K."/>
            <person name="Komine S."/>
            <person name="Tomita M."/>
            <person name="Blaxter M."/>
            <person name="Arakawa K."/>
        </authorList>
    </citation>
    <scope>NUCLEOTIDE SEQUENCE [LARGE SCALE GENOMIC DNA]</scope>
    <source>
        <strain evidence="6">Z151</strain>
    </source>
</reference>
<dbReference type="PANTHER" id="PTHR11177">
    <property type="entry name" value="CHITINASE"/>
    <property type="match status" value="1"/>
</dbReference>